<proteinExistence type="predicted"/>
<dbReference type="AlphaFoldDB" id="A0A0F9AXI3"/>
<evidence type="ECO:0000313" key="1">
    <source>
        <dbReference type="EMBL" id="KKL06247.1"/>
    </source>
</evidence>
<gene>
    <name evidence="1" type="ORF">LCGC14_2597960</name>
</gene>
<dbReference type="EMBL" id="LAZR01043786">
    <property type="protein sequence ID" value="KKL06247.1"/>
    <property type="molecule type" value="Genomic_DNA"/>
</dbReference>
<accession>A0A0F9AXI3</accession>
<comment type="caution">
    <text evidence="1">The sequence shown here is derived from an EMBL/GenBank/DDBJ whole genome shotgun (WGS) entry which is preliminary data.</text>
</comment>
<feature type="non-terminal residue" evidence="1">
    <location>
        <position position="1"/>
    </location>
</feature>
<name>A0A0F9AXI3_9ZZZZ</name>
<protein>
    <submittedName>
        <fullName evidence="1">Uncharacterized protein</fullName>
    </submittedName>
</protein>
<sequence>FLYAIYHRVPEDPSWQGCKVGNVTYYREDVNGFVLWQDGFYMSRRVQEKLTEYNTLMDREWALKRYGAKGSGQVTYDLVKAKEHDIDAAMLKEANGLPDLEDVVDWWGRWPTWVAQAINDWWSGTGTAVQDWIAVAIAELEGAWEDWLYFWNITWPAWLAQFETLRASWDNFWTGLYPSLVSFTWLTTWWTSTMGEVQDLIDSAFTVRDSLWSGWQELRDQVVEFFTDPWAWLYNRFDDFIERFW</sequence>
<reference evidence="1" key="1">
    <citation type="journal article" date="2015" name="Nature">
        <title>Complex archaea that bridge the gap between prokaryotes and eukaryotes.</title>
        <authorList>
            <person name="Spang A."/>
            <person name="Saw J.H."/>
            <person name="Jorgensen S.L."/>
            <person name="Zaremba-Niedzwiedzka K."/>
            <person name="Martijn J."/>
            <person name="Lind A.E."/>
            <person name="van Eijk R."/>
            <person name="Schleper C."/>
            <person name="Guy L."/>
            <person name="Ettema T.J."/>
        </authorList>
    </citation>
    <scope>NUCLEOTIDE SEQUENCE</scope>
</reference>
<organism evidence="1">
    <name type="scientific">marine sediment metagenome</name>
    <dbReference type="NCBI Taxonomy" id="412755"/>
    <lineage>
        <taxon>unclassified sequences</taxon>
        <taxon>metagenomes</taxon>
        <taxon>ecological metagenomes</taxon>
    </lineage>
</organism>